<dbReference type="InterPro" id="IPR011990">
    <property type="entry name" value="TPR-like_helical_dom_sf"/>
</dbReference>
<sequence>MKPITLLVALSILTLTLLNAKNQDYDSYVIAGDSCFNIGCYQEAIDNYKEALDGVLRKLGTENTEVAAIYDKLGETYKTTGIYQDALDNYEQGLEIRRKVLGENNSLVAENHMNLGTFYFDLGDYNMALDHFSKAQDIKARLLGVNHPDVGWVYNLMGCVYLELKDSTSSRTYLDKAIATMGETNPNSASVYNNLGMNYKTFNQSQKADESFRQALNIYKTVLGKVPSSRSNILIMLYTYIGHVHFELEEYQQALAGYQKAMVLQVGLTGTKHLDVAEFYRCIGNVYAESGNHTESLTSYGKALDILIDILGQDNPKVGRVYSAMGSQAMEIGDRERALGYFEKSIKIFEQSRGRIESESLKASYTETVAERYEEIIDLLVKMDRVEEAFQYLERSKSKALKDALDERYEIDLGAGTLASKIEESKVLANKVDNLESQLNTEKQKPDSLRNQTKLENLSHQLQEAKTQYFKVAAQIQADPDYAFSVRVHPTEIGKLRDELPEGQKLVMIYSGEKELYLFCVHSQGYEVRSVPVRRDSLTVLINRCRYLCGARYAEYLARKGMLFGWSWSDDGTKFYKEEVAPLKSILLELYSYLIEPLENEFSTAEVITFIPSGQLYYLPWGALADVKDRNDEPVFLSERYNWHVMTSTELLDCIYRRADNKELLNTLALVGNPAGADPDLPSAEEEVSSIKAAYPSAVVLTGEDATESGVTSIIPNSQVLHLATHCRLNAESPWESYIHLAETDTTDGRWTVEEIYAQSWDRIQLVTLSACETAVGSDRPGLGLENMAKAFSIAMEGPPSIIATLWPVADESTKEFMVAFYEELKDNPKSEALRKAQAELINSEKYSHPFFWAPFILIGEWR</sequence>
<evidence type="ECO:0000313" key="7">
    <source>
        <dbReference type="EMBL" id="MBD3364669.1"/>
    </source>
</evidence>
<evidence type="ECO:0000256" key="2">
    <source>
        <dbReference type="ARBA" id="ARBA00022803"/>
    </source>
</evidence>
<dbReference type="AlphaFoldDB" id="A0A9D5KAK1"/>
<dbReference type="EMBL" id="WJKJ01000177">
    <property type="protein sequence ID" value="MBD3364669.1"/>
    <property type="molecule type" value="Genomic_DNA"/>
</dbReference>
<evidence type="ECO:0000256" key="1">
    <source>
        <dbReference type="ARBA" id="ARBA00022737"/>
    </source>
</evidence>
<dbReference type="Pfam" id="PF12770">
    <property type="entry name" value="CHAT"/>
    <property type="match status" value="1"/>
</dbReference>
<evidence type="ECO:0000256" key="3">
    <source>
        <dbReference type="PROSITE-ProRule" id="PRU00339"/>
    </source>
</evidence>
<feature type="repeat" description="TPR" evidence="3">
    <location>
        <begin position="109"/>
        <end position="142"/>
    </location>
</feature>
<feature type="domain" description="CHAT" evidence="6">
    <location>
        <begin position="589"/>
        <end position="861"/>
    </location>
</feature>
<dbReference type="Pfam" id="PF13424">
    <property type="entry name" value="TPR_12"/>
    <property type="match status" value="3"/>
</dbReference>
<feature type="repeat" description="TPR" evidence="3">
    <location>
        <begin position="319"/>
        <end position="352"/>
    </location>
</feature>
<dbReference type="Proteomes" id="UP000630660">
    <property type="component" value="Unassembled WGS sequence"/>
</dbReference>
<feature type="coiled-coil region" evidence="4">
    <location>
        <begin position="418"/>
        <end position="475"/>
    </location>
</feature>
<dbReference type="InterPro" id="IPR019734">
    <property type="entry name" value="TPR_rpt"/>
</dbReference>
<feature type="repeat" description="TPR" evidence="3">
    <location>
        <begin position="189"/>
        <end position="222"/>
    </location>
</feature>
<evidence type="ECO:0000256" key="5">
    <source>
        <dbReference type="SAM" id="SignalP"/>
    </source>
</evidence>
<accession>A0A9D5KAK1</accession>
<name>A0A9D5KAK1_UNCW3</name>
<proteinExistence type="predicted"/>
<keyword evidence="4" id="KW-0175">Coiled coil</keyword>
<keyword evidence="1" id="KW-0677">Repeat</keyword>
<dbReference type="Pfam" id="PF13374">
    <property type="entry name" value="TPR_10"/>
    <property type="match status" value="1"/>
</dbReference>
<protein>
    <submittedName>
        <fullName evidence="7">CHAT domain-containing protein</fullName>
    </submittedName>
</protein>
<gene>
    <name evidence="7" type="ORF">GF359_05590</name>
</gene>
<dbReference type="SMART" id="SM00028">
    <property type="entry name" value="TPR"/>
    <property type="match status" value="8"/>
</dbReference>
<feature type="repeat" description="TPR" evidence="3">
    <location>
        <begin position="277"/>
        <end position="310"/>
    </location>
</feature>
<evidence type="ECO:0000256" key="4">
    <source>
        <dbReference type="SAM" id="Coils"/>
    </source>
</evidence>
<keyword evidence="5" id="KW-0732">Signal</keyword>
<organism evidence="7 8">
    <name type="scientific">candidate division WOR-3 bacterium</name>
    <dbReference type="NCBI Taxonomy" id="2052148"/>
    <lineage>
        <taxon>Bacteria</taxon>
        <taxon>Bacteria division WOR-3</taxon>
    </lineage>
</organism>
<keyword evidence="2 3" id="KW-0802">TPR repeat</keyword>
<evidence type="ECO:0000259" key="6">
    <source>
        <dbReference type="Pfam" id="PF12770"/>
    </source>
</evidence>
<dbReference type="PANTHER" id="PTHR45641:SF19">
    <property type="entry name" value="NEPHROCYSTIN-3"/>
    <property type="match status" value="1"/>
</dbReference>
<comment type="caution">
    <text evidence="7">The sequence shown here is derived from an EMBL/GenBank/DDBJ whole genome shotgun (WGS) entry which is preliminary data.</text>
</comment>
<dbReference type="SUPFAM" id="SSF48452">
    <property type="entry name" value="TPR-like"/>
    <property type="match status" value="1"/>
</dbReference>
<dbReference type="Gene3D" id="1.25.40.10">
    <property type="entry name" value="Tetratricopeptide repeat domain"/>
    <property type="match status" value="2"/>
</dbReference>
<feature type="signal peptide" evidence="5">
    <location>
        <begin position="1"/>
        <end position="20"/>
    </location>
</feature>
<dbReference type="InterPro" id="IPR024983">
    <property type="entry name" value="CHAT_dom"/>
</dbReference>
<feature type="chain" id="PRO_5038658340" evidence="5">
    <location>
        <begin position="21"/>
        <end position="863"/>
    </location>
</feature>
<feature type="repeat" description="TPR" evidence="3">
    <location>
        <begin position="67"/>
        <end position="100"/>
    </location>
</feature>
<dbReference type="PANTHER" id="PTHR45641">
    <property type="entry name" value="TETRATRICOPEPTIDE REPEAT PROTEIN (AFU_ORTHOLOGUE AFUA_6G03870)"/>
    <property type="match status" value="1"/>
</dbReference>
<reference evidence="7" key="1">
    <citation type="submission" date="2019-11" db="EMBL/GenBank/DDBJ databases">
        <title>Microbial mats filling the niche in hypersaline microbial mats.</title>
        <authorList>
            <person name="Wong H.L."/>
            <person name="Macleod F.I."/>
            <person name="White R.A. III"/>
            <person name="Burns B.P."/>
        </authorList>
    </citation>
    <scope>NUCLEOTIDE SEQUENCE</scope>
    <source>
        <strain evidence="7">Bin_327</strain>
    </source>
</reference>
<evidence type="ECO:0000313" key="8">
    <source>
        <dbReference type="Proteomes" id="UP000630660"/>
    </source>
</evidence>
<feature type="repeat" description="TPR" evidence="3">
    <location>
        <begin position="235"/>
        <end position="268"/>
    </location>
</feature>
<dbReference type="PROSITE" id="PS50005">
    <property type="entry name" value="TPR"/>
    <property type="match status" value="6"/>
</dbReference>